<dbReference type="AlphaFoldDB" id="A0A7W7EXX9"/>
<feature type="signal peptide" evidence="1">
    <location>
        <begin position="1"/>
        <end position="17"/>
    </location>
</feature>
<evidence type="ECO:0000313" key="4">
    <source>
        <dbReference type="Proteomes" id="UP000574769"/>
    </source>
</evidence>
<feature type="chain" id="PRO_5030804191" description="Ice-binding protein C-terminal domain-containing protein" evidence="1">
    <location>
        <begin position="18"/>
        <end position="195"/>
    </location>
</feature>
<dbReference type="NCBIfam" id="TIGR02595">
    <property type="entry name" value="PEP_CTERM"/>
    <property type="match status" value="1"/>
</dbReference>
<dbReference type="Proteomes" id="UP000574769">
    <property type="component" value="Unassembled WGS sequence"/>
</dbReference>
<proteinExistence type="predicted"/>
<evidence type="ECO:0000313" key="3">
    <source>
        <dbReference type="EMBL" id="MBB4618092.1"/>
    </source>
</evidence>
<dbReference type="RefSeq" id="WP_246360440.1">
    <property type="nucleotide sequence ID" value="NZ_JACHNY010000004.1"/>
</dbReference>
<dbReference type="EMBL" id="JACHNY010000004">
    <property type="protein sequence ID" value="MBB4618092.1"/>
    <property type="molecule type" value="Genomic_DNA"/>
</dbReference>
<evidence type="ECO:0000256" key="1">
    <source>
        <dbReference type="SAM" id="SignalP"/>
    </source>
</evidence>
<sequence>MSVALAATLVIAAPAQAATIVDTGKPVGGDNPIALNPNQSLAGRFLLTSATVLTDIQGFIGSSPNAEITIAIRDGVAAPGNVLYSGSLTAVRTASFQGLSDLNWMLDAGQYWVSFASSGYSSMMPGAPRPMTQTAYLDPRWGWQSYPMSMGVRISGVAAAVPEPATWAMMIVGFGVAGGALRRRSSATRAAVHIA</sequence>
<organism evidence="3 4">
    <name type="scientific">Sphingomonas abaci</name>
    <dbReference type="NCBI Taxonomy" id="237611"/>
    <lineage>
        <taxon>Bacteria</taxon>
        <taxon>Pseudomonadati</taxon>
        <taxon>Pseudomonadota</taxon>
        <taxon>Alphaproteobacteria</taxon>
        <taxon>Sphingomonadales</taxon>
        <taxon>Sphingomonadaceae</taxon>
        <taxon>Sphingomonas</taxon>
    </lineage>
</organism>
<keyword evidence="1" id="KW-0732">Signal</keyword>
<gene>
    <name evidence="3" type="ORF">GGQ96_002228</name>
</gene>
<feature type="domain" description="Ice-binding protein C-terminal" evidence="2">
    <location>
        <begin position="160"/>
        <end position="184"/>
    </location>
</feature>
<name>A0A7W7EXX9_9SPHN</name>
<accession>A0A7W7EXX9</accession>
<comment type="caution">
    <text evidence="3">The sequence shown here is derived from an EMBL/GenBank/DDBJ whole genome shotgun (WGS) entry which is preliminary data.</text>
</comment>
<protein>
    <recommendedName>
        <fullName evidence="2">Ice-binding protein C-terminal domain-containing protein</fullName>
    </recommendedName>
</protein>
<keyword evidence="4" id="KW-1185">Reference proteome</keyword>
<reference evidence="3 4" key="1">
    <citation type="submission" date="2020-08" db="EMBL/GenBank/DDBJ databases">
        <title>Genomic Encyclopedia of Type Strains, Phase IV (KMG-IV): sequencing the most valuable type-strain genomes for metagenomic binning, comparative biology and taxonomic classification.</title>
        <authorList>
            <person name="Goeker M."/>
        </authorList>
    </citation>
    <scope>NUCLEOTIDE SEQUENCE [LARGE SCALE GENOMIC DNA]</scope>
    <source>
        <strain evidence="3 4">DSM 15867</strain>
    </source>
</reference>
<dbReference type="Pfam" id="PF07589">
    <property type="entry name" value="PEP-CTERM"/>
    <property type="match status" value="1"/>
</dbReference>
<evidence type="ECO:0000259" key="2">
    <source>
        <dbReference type="Pfam" id="PF07589"/>
    </source>
</evidence>
<dbReference type="NCBIfam" id="NF035944">
    <property type="entry name" value="PEPxxWA-CTERM"/>
    <property type="match status" value="1"/>
</dbReference>
<dbReference type="InterPro" id="IPR013424">
    <property type="entry name" value="Ice-binding_C"/>
</dbReference>